<dbReference type="Gramene" id="LPERR02G20340.1">
    <property type="protein sequence ID" value="LPERR02G20340.1"/>
    <property type="gene ID" value="LPERR02G20340"/>
</dbReference>
<protein>
    <submittedName>
        <fullName evidence="1">Uncharacterized protein</fullName>
    </submittedName>
</protein>
<reference evidence="1 2" key="1">
    <citation type="submission" date="2012-08" db="EMBL/GenBank/DDBJ databases">
        <title>Oryza genome evolution.</title>
        <authorList>
            <person name="Wing R.A."/>
        </authorList>
    </citation>
    <scope>NUCLEOTIDE SEQUENCE</scope>
</reference>
<sequence>MQLKRESGQTPKPWCASRAWCAEDGDGDSHRWRFLPLALQWEGDVRWPGRVRRLGHEWPHAHATCSTECLSQGATTRKFGEGWRHGYGLCIRLAGKSTASGKRHVCRLFRQCLGPKPRTDCQVE</sequence>
<reference evidence="1" key="3">
    <citation type="submission" date="2015-04" db="UniProtKB">
        <authorList>
            <consortium name="EnsemblPlants"/>
        </authorList>
    </citation>
    <scope>IDENTIFICATION</scope>
</reference>
<accession>A0A0D9VIL2</accession>
<proteinExistence type="predicted"/>
<dbReference type="EnsemblPlants" id="LPERR02G20340.1">
    <property type="protein sequence ID" value="LPERR02G20340.1"/>
    <property type="gene ID" value="LPERR02G20340"/>
</dbReference>
<name>A0A0D9VIL2_9ORYZ</name>
<dbReference type="Proteomes" id="UP000032180">
    <property type="component" value="Chromosome 2"/>
</dbReference>
<dbReference type="AlphaFoldDB" id="A0A0D9VIL2"/>
<organism evidence="1 2">
    <name type="scientific">Leersia perrieri</name>
    <dbReference type="NCBI Taxonomy" id="77586"/>
    <lineage>
        <taxon>Eukaryota</taxon>
        <taxon>Viridiplantae</taxon>
        <taxon>Streptophyta</taxon>
        <taxon>Embryophyta</taxon>
        <taxon>Tracheophyta</taxon>
        <taxon>Spermatophyta</taxon>
        <taxon>Magnoliopsida</taxon>
        <taxon>Liliopsida</taxon>
        <taxon>Poales</taxon>
        <taxon>Poaceae</taxon>
        <taxon>BOP clade</taxon>
        <taxon>Oryzoideae</taxon>
        <taxon>Oryzeae</taxon>
        <taxon>Oryzinae</taxon>
        <taxon>Leersia</taxon>
    </lineage>
</organism>
<reference evidence="2" key="2">
    <citation type="submission" date="2013-12" db="EMBL/GenBank/DDBJ databases">
        <authorList>
            <person name="Yu Y."/>
            <person name="Lee S."/>
            <person name="de Baynast K."/>
            <person name="Wissotski M."/>
            <person name="Liu L."/>
            <person name="Talag J."/>
            <person name="Goicoechea J."/>
            <person name="Angelova A."/>
            <person name="Jetty R."/>
            <person name="Kudrna D."/>
            <person name="Golser W."/>
            <person name="Rivera L."/>
            <person name="Zhang J."/>
            <person name="Wing R."/>
        </authorList>
    </citation>
    <scope>NUCLEOTIDE SEQUENCE</scope>
</reference>
<keyword evidence="2" id="KW-1185">Reference proteome</keyword>
<evidence type="ECO:0000313" key="1">
    <source>
        <dbReference type="EnsemblPlants" id="LPERR02G20340.1"/>
    </source>
</evidence>
<dbReference type="HOGENOM" id="CLU_2007204_0_0_1"/>
<evidence type="ECO:0000313" key="2">
    <source>
        <dbReference type="Proteomes" id="UP000032180"/>
    </source>
</evidence>